<evidence type="ECO:0000256" key="1">
    <source>
        <dbReference type="SAM" id="MobiDB-lite"/>
    </source>
</evidence>
<gene>
    <name evidence="2" type="ORF">EB796_011381</name>
</gene>
<accession>A0A7J7JX91</accession>
<keyword evidence="3" id="KW-1185">Reference proteome</keyword>
<feature type="region of interest" description="Disordered" evidence="1">
    <location>
        <begin position="35"/>
        <end position="70"/>
    </location>
</feature>
<name>A0A7J7JX91_BUGNE</name>
<feature type="compositionally biased region" description="Polar residues" evidence="1">
    <location>
        <begin position="35"/>
        <end position="54"/>
    </location>
</feature>
<dbReference type="AlphaFoldDB" id="A0A7J7JX91"/>
<dbReference type="Proteomes" id="UP000593567">
    <property type="component" value="Unassembled WGS sequence"/>
</dbReference>
<evidence type="ECO:0000313" key="2">
    <source>
        <dbReference type="EMBL" id="KAF6030301.1"/>
    </source>
</evidence>
<comment type="caution">
    <text evidence="2">The sequence shown here is derived from an EMBL/GenBank/DDBJ whole genome shotgun (WGS) entry which is preliminary data.</text>
</comment>
<protein>
    <submittedName>
        <fullName evidence="2">Uncharacterized protein</fullName>
    </submittedName>
</protein>
<dbReference type="EMBL" id="VXIV02001717">
    <property type="protein sequence ID" value="KAF6030301.1"/>
    <property type="molecule type" value="Genomic_DNA"/>
</dbReference>
<reference evidence="2" key="1">
    <citation type="submission" date="2020-06" db="EMBL/GenBank/DDBJ databases">
        <title>Draft genome of Bugula neritina, a colonial animal packing powerful symbionts and potential medicines.</title>
        <authorList>
            <person name="Rayko M."/>
        </authorList>
    </citation>
    <scope>NUCLEOTIDE SEQUENCE [LARGE SCALE GENOMIC DNA]</scope>
    <source>
        <strain evidence="2">Kwan_BN1</strain>
    </source>
</reference>
<sequence length="70" mass="7741">MVTQPLVQVKLNLSKLLELLSKGVNPDGTITINVPTDEVSLSTDQRRPSLNSQTEMKRQQLPKFPALPDA</sequence>
<proteinExistence type="predicted"/>
<evidence type="ECO:0000313" key="3">
    <source>
        <dbReference type="Proteomes" id="UP000593567"/>
    </source>
</evidence>
<organism evidence="2 3">
    <name type="scientific">Bugula neritina</name>
    <name type="common">Brown bryozoan</name>
    <name type="synonym">Sertularia neritina</name>
    <dbReference type="NCBI Taxonomy" id="10212"/>
    <lineage>
        <taxon>Eukaryota</taxon>
        <taxon>Metazoa</taxon>
        <taxon>Spiralia</taxon>
        <taxon>Lophotrochozoa</taxon>
        <taxon>Bryozoa</taxon>
        <taxon>Gymnolaemata</taxon>
        <taxon>Cheilostomatida</taxon>
        <taxon>Flustrina</taxon>
        <taxon>Buguloidea</taxon>
        <taxon>Bugulidae</taxon>
        <taxon>Bugula</taxon>
    </lineage>
</organism>